<feature type="region of interest" description="Disordered" evidence="1">
    <location>
        <begin position="1"/>
        <end position="36"/>
    </location>
</feature>
<reference evidence="2" key="1">
    <citation type="submission" date="2014-09" db="EMBL/GenBank/DDBJ databases">
        <authorList>
            <person name="Magalhaes I.L.F."/>
            <person name="Oliveira U."/>
            <person name="Santos F.R."/>
            <person name="Vidigal T.H.D.A."/>
            <person name="Brescovit A.D."/>
            <person name="Santos A.J."/>
        </authorList>
    </citation>
    <scope>NUCLEOTIDE SEQUENCE</scope>
    <source>
        <tissue evidence="2">Shoot tissue taken approximately 20 cm above the soil surface</tissue>
    </source>
</reference>
<evidence type="ECO:0000256" key="1">
    <source>
        <dbReference type="SAM" id="MobiDB-lite"/>
    </source>
</evidence>
<accession>A0A0A9E9X5</accession>
<proteinExistence type="predicted"/>
<name>A0A0A9E9X5_ARUDO</name>
<protein>
    <submittedName>
        <fullName evidence="2">Uncharacterized protein</fullName>
    </submittedName>
</protein>
<reference evidence="2" key="2">
    <citation type="journal article" date="2015" name="Data Brief">
        <title>Shoot transcriptome of the giant reed, Arundo donax.</title>
        <authorList>
            <person name="Barrero R.A."/>
            <person name="Guerrero F.D."/>
            <person name="Moolhuijzen P."/>
            <person name="Goolsby J.A."/>
            <person name="Tidwell J."/>
            <person name="Bellgard S.E."/>
            <person name="Bellgard M.I."/>
        </authorList>
    </citation>
    <scope>NUCLEOTIDE SEQUENCE</scope>
    <source>
        <tissue evidence="2">Shoot tissue taken approximately 20 cm above the soil surface</tissue>
    </source>
</reference>
<organism evidence="2">
    <name type="scientific">Arundo donax</name>
    <name type="common">Giant reed</name>
    <name type="synonym">Donax arundinaceus</name>
    <dbReference type="NCBI Taxonomy" id="35708"/>
    <lineage>
        <taxon>Eukaryota</taxon>
        <taxon>Viridiplantae</taxon>
        <taxon>Streptophyta</taxon>
        <taxon>Embryophyta</taxon>
        <taxon>Tracheophyta</taxon>
        <taxon>Spermatophyta</taxon>
        <taxon>Magnoliopsida</taxon>
        <taxon>Liliopsida</taxon>
        <taxon>Poales</taxon>
        <taxon>Poaceae</taxon>
        <taxon>PACMAD clade</taxon>
        <taxon>Arundinoideae</taxon>
        <taxon>Arundineae</taxon>
        <taxon>Arundo</taxon>
    </lineage>
</organism>
<evidence type="ECO:0000313" key="2">
    <source>
        <dbReference type="EMBL" id="JAD94690.1"/>
    </source>
</evidence>
<dbReference type="EMBL" id="GBRH01203205">
    <property type="protein sequence ID" value="JAD94690.1"/>
    <property type="molecule type" value="Transcribed_RNA"/>
</dbReference>
<dbReference type="AlphaFoldDB" id="A0A0A9E9X5"/>
<feature type="compositionally biased region" description="Low complexity" evidence="1">
    <location>
        <begin position="1"/>
        <end position="19"/>
    </location>
</feature>
<sequence length="93" mass="9926">MRGFPRSTSIATATSAALPLPSPTQGSIWPREGGRRGSLRSTFAVMRHLSRLASPRPCGIPAAATRIPVPARCCCGVWRSGGERKEKGEPVRV</sequence>